<reference evidence="3" key="1">
    <citation type="journal article" date="2019" name="Int. J. Syst. Evol. Microbiol.">
        <title>The Global Catalogue of Microorganisms (GCM) 10K type strain sequencing project: providing services to taxonomists for standard genome sequencing and annotation.</title>
        <authorList>
            <consortium name="The Broad Institute Genomics Platform"/>
            <consortium name="The Broad Institute Genome Sequencing Center for Infectious Disease"/>
            <person name="Wu L."/>
            <person name="Ma J."/>
        </authorList>
    </citation>
    <scope>NUCLEOTIDE SEQUENCE [LARGE SCALE GENOMIC DNA]</scope>
    <source>
        <strain evidence="3">JCM 14370</strain>
    </source>
</reference>
<evidence type="ECO:0000313" key="2">
    <source>
        <dbReference type="EMBL" id="GGJ42996.1"/>
    </source>
</evidence>
<keyword evidence="3" id="KW-1185">Reference proteome</keyword>
<proteinExistence type="predicted"/>
<dbReference type="EMBL" id="BMOD01000013">
    <property type="protein sequence ID" value="GGJ42996.1"/>
    <property type="molecule type" value="Genomic_DNA"/>
</dbReference>
<feature type="chain" id="PRO_5045865805" evidence="1">
    <location>
        <begin position="23"/>
        <end position="214"/>
    </location>
</feature>
<protein>
    <submittedName>
        <fullName evidence="2">Uncharacterized protein</fullName>
    </submittedName>
</protein>
<dbReference type="RefSeq" id="WP_189004023.1">
    <property type="nucleotide sequence ID" value="NZ_BMOD01000013.1"/>
</dbReference>
<keyword evidence="1" id="KW-0732">Signal</keyword>
<comment type="caution">
    <text evidence="2">The sequence shown here is derived from an EMBL/GenBank/DDBJ whole genome shotgun (WGS) entry which is preliminary data.</text>
</comment>
<name>A0ABQ2D4Z3_9DEIO</name>
<evidence type="ECO:0000256" key="1">
    <source>
        <dbReference type="SAM" id="SignalP"/>
    </source>
</evidence>
<feature type="signal peptide" evidence="1">
    <location>
        <begin position="1"/>
        <end position="22"/>
    </location>
</feature>
<organism evidence="2 3">
    <name type="scientific">Deinococcus roseus</name>
    <dbReference type="NCBI Taxonomy" id="392414"/>
    <lineage>
        <taxon>Bacteria</taxon>
        <taxon>Thermotogati</taxon>
        <taxon>Deinococcota</taxon>
        <taxon>Deinococci</taxon>
        <taxon>Deinococcales</taxon>
        <taxon>Deinococcaceae</taxon>
        <taxon>Deinococcus</taxon>
    </lineage>
</organism>
<dbReference type="Proteomes" id="UP000632222">
    <property type="component" value="Unassembled WGS sequence"/>
</dbReference>
<gene>
    <name evidence="2" type="ORF">GCM10008938_31470</name>
</gene>
<sequence length="214" mass="22810">MKHPFTPARIFAALLCMALPLASGQQLSTQGKCYEGKGSNTGKVAAFGEVKNNQGFAVRARGSIHIYDTSGKLIYERLGAISSIDLLPGETAPVYDVSTKGNYGKIGRCDLDFTYEEAGKFAYLERGLVSGLVLQGSAGSPLTIKGKLKNPLGKAARYKLYVTGYNASGEVVMMAFQVSPGGKMLSGGSSTSFEVTTYDYIEKPVRLKALAVLQ</sequence>
<evidence type="ECO:0000313" key="3">
    <source>
        <dbReference type="Proteomes" id="UP000632222"/>
    </source>
</evidence>
<accession>A0ABQ2D4Z3</accession>